<dbReference type="RefSeq" id="WP_377282765.1">
    <property type="nucleotide sequence ID" value="NZ_JBHRSI010000008.1"/>
</dbReference>
<keyword evidence="4" id="KW-1133">Transmembrane helix</keyword>
<dbReference type="InterPro" id="IPR011006">
    <property type="entry name" value="CheY-like_superfamily"/>
</dbReference>
<dbReference type="PROSITE" id="PS50110">
    <property type="entry name" value="RESPONSE_REGULATORY"/>
    <property type="match status" value="1"/>
</dbReference>
<reference evidence="7" key="1">
    <citation type="journal article" date="2019" name="Int. J. Syst. Evol. Microbiol.">
        <title>The Global Catalogue of Microorganisms (GCM) 10K type strain sequencing project: providing services to taxonomists for standard genome sequencing and annotation.</title>
        <authorList>
            <consortium name="The Broad Institute Genomics Platform"/>
            <consortium name="The Broad Institute Genome Sequencing Center for Infectious Disease"/>
            <person name="Wu L."/>
            <person name="Ma J."/>
        </authorList>
    </citation>
    <scope>NUCLEOTIDE SEQUENCE [LARGE SCALE GENOMIC DNA]</scope>
    <source>
        <strain evidence="7">DFY28</strain>
    </source>
</reference>
<dbReference type="EMBL" id="JBHUEY010000001">
    <property type="protein sequence ID" value="MFD1784047.1"/>
    <property type="molecule type" value="Genomic_DNA"/>
</dbReference>
<keyword evidence="7" id="KW-1185">Reference proteome</keyword>
<feature type="modified residue" description="4-aspartylphosphate" evidence="2">
    <location>
        <position position="165"/>
    </location>
</feature>
<accession>A0ABW4N1P7</accession>
<dbReference type="Proteomes" id="UP001597237">
    <property type="component" value="Unassembled WGS sequence"/>
</dbReference>
<dbReference type="SUPFAM" id="SSF52172">
    <property type="entry name" value="CheY-like"/>
    <property type="match status" value="1"/>
</dbReference>
<keyword evidence="4" id="KW-0812">Transmembrane</keyword>
<dbReference type="PANTHER" id="PTHR45339">
    <property type="entry name" value="HYBRID SIGNAL TRANSDUCTION HISTIDINE KINASE J"/>
    <property type="match status" value="1"/>
</dbReference>
<feature type="transmembrane region" description="Helical" evidence="4">
    <location>
        <begin position="30"/>
        <end position="48"/>
    </location>
</feature>
<evidence type="ECO:0000313" key="7">
    <source>
        <dbReference type="Proteomes" id="UP001597237"/>
    </source>
</evidence>
<dbReference type="PANTHER" id="PTHR45339:SF3">
    <property type="entry name" value="HISTIDINE KINASE"/>
    <property type="match status" value="1"/>
</dbReference>
<evidence type="ECO:0000259" key="5">
    <source>
        <dbReference type="PROSITE" id="PS50110"/>
    </source>
</evidence>
<dbReference type="Pfam" id="PF00072">
    <property type="entry name" value="Response_reg"/>
    <property type="match status" value="1"/>
</dbReference>
<dbReference type="CDD" id="cd17546">
    <property type="entry name" value="REC_hyHK_CKI1_RcsC-like"/>
    <property type="match status" value="1"/>
</dbReference>
<evidence type="ECO:0000256" key="3">
    <source>
        <dbReference type="SAM" id="MobiDB-lite"/>
    </source>
</evidence>
<organism evidence="6 7">
    <name type="scientific">Phenylobacterium terrae</name>
    <dbReference type="NCBI Taxonomy" id="2665495"/>
    <lineage>
        <taxon>Bacteria</taxon>
        <taxon>Pseudomonadati</taxon>
        <taxon>Pseudomonadota</taxon>
        <taxon>Alphaproteobacteria</taxon>
        <taxon>Caulobacterales</taxon>
        <taxon>Caulobacteraceae</taxon>
        <taxon>Phenylobacterium</taxon>
    </lineage>
</organism>
<evidence type="ECO:0000256" key="4">
    <source>
        <dbReference type="SAM" id="Phobius"/>
    </source>
</evidence>
<name>A0ABW4N1P7_9CAUL</name>
<evidence type="ECO:0000313" key="6">
    <source>
        <dbReference type="EMBL" id="MFD1784047.1"/>
    </source>
</evidence>
<feature type="region of interest" description="Disordered" evidence="3">
    <location>
        <begin position="87"/>
        <end position="106"/>
    </location>
</feature>
<feature type="domain" description="Response regulatory" evidence="5">
    <location>
        <begin position="116"/>
        <end position="233"/>
    </location>
</feature>
<dbReference type="InterPro" id="IPR001789">
    <property type="entry name" value="Sig_transdc_resp-reg_receiver"/>
</dbReference>
<feature type="transmembrane region" description="Helical" evidence="4">
    <location>
        <begin position="60"/>
        <end position="77"/>
    </location>
</feature>
<keyword evidence="1 2" id="KW-0597">Phosphoprotein</keyword>
<dbReference type="SMART" id="SM00448">
    <property type="entry name" value="REC"/>
    <property type="match status" value="1"/>
</dbReference>
<dbReference type="Gene3D" id="3.40.50.2300">
    <property type="match status" value="1"/>
</dbReference>
<proteinExistence type="predicted"/>
<sequence length="244" mass="24909">MPRPTALAAAASLSTGPRQAAEGWPPSAPRAVNFGLGLAGLAAIVFLAERASPEATMQGLLVVALVVGAAGLAANLIRISPPAPAAGAKARESEGAGAELSRADPAQSREPIADLRVLVAEDNPLNQLVVHALLNGLVGSLTIVNDGMEALEALRRQDFDLVLMDVNMPHLDGSAAVAAVRAGEAGRRDTSIVALTAEAMAGDAERLRAAGFDAYLAKPFRPAELLAIVARCTRPAPAARRAAA</sequence>
<protein>
    <submittedName>
        <fullName evidence="6">Response regulator</fullName>
    </submittedName>
</protein>
<evidence type="ECO:0000256" key="1">
    <source>
        <dbReference type="ARBA" id="ARBA00022553"/>
    </source>
</evidence>
<evidence type="ECO:0000256" key="2">
    <source>
        <dbReference type="PROSITE-ProRule" id="PRU00169"/>
    </source>
</evidence>
<comment type="caution">
    <text evidence="6">The sequence shown here is derived from an EMBL/GenBank/DDBJ whole genome shotgun (WGS) entry which is preliminary data.</text>
</comment>
<gene>
    <name evidence="6" type="ORF">ACFSC0_11630</name>
</gene>
<keyword evidence="4" id="KW-0472">Membrane</keyword>